<accession>A0ACB8MK51</accession>
<keyword evidence="2" id="KW-1185">Reference proteome</keyword>
<evidence type="ECO:0000313" key="1">
    <source>
        <dbReference type="EMBL" id="KAH9786288.1"/>
    </source>
</evidence>
<reference evidence="2" key="1">
    <citation type="journal article" date="2023" name="Hortic. Res.">
        <title>A chromosome-level phased genome enabling allele-level studies in sweet orange: a case study on citrus Huanglongbing tolerance.</title>
        <authorList>
            <person name="Wu B."/>
            <person name="Yu Q."/>
            <person name="Deng Z."/>
            <person name="Duan Y."/>
            <person name="Luo F."/>
            <person name="Gmitter F. Jr."/>
        </authorList>
    </citation>
    <scope>NUCLEOTIDE SEQUENCE [LARGE SCALE GENOMIC DNA]</scope>
    <source>
        <strain evidence="2">cv. Valencia</strain>
    </source>
</reference>
<name>A0ACB8MK51_CITSI</name>
<dbReference type="EMBL" id="CM039172">
    <property type="protein sequence ID" value="KAH9786288.1"/>
    <property type="molecule type" value="Genomic_DNA"/>
</dbReference>
<sequence>MDRKTIDLDQGWDYMQKGITKLKRILEGLPESPFSSEEYMMLYTTIYNMCTQKPPHDYSQQLYDKYKQAFEEYISSMVLPSLSEKHDEYMLRELVKRWANHKVMVRWLSRFFHYLDRYFIARRSLPALNEVGLTCFREQIDKEREGEQIDRALLKNVLDIFVEIGMGQMDSYEKDFEEHMLQDTGAYYSRKASNWILEDSCPEYMIKAEECLKKERDRVSHYLHSSSEPKLVEKVQHELLVVYATELLEKEQSGCRALLREDKVVFKFALFCGINSGLPCHYGINIISLCYAGLGGGSF</sequence>
<organism evidence="1 2">
    <name type="scientific">Citrus sinensis</name>
    <name type="common">Sweet orange</name>
    <name type="synonym">Citrus aurantium var. sinensis</name>
    <dbReference type="NCBI Taxonomy" id="2711"/>
    <lineage>
        <taxon>Eukaryota</taxon>
        <taxon>Viridiplantae</taxon>
        <taxon>Streptophyta</taxon>
        <taxon>Embryophyta</taxon>
        <taxon>Tracheophyta</taxon>
        <taxon>Spermatophyta</taxon>
        <taxon>Magnoliopsida</taxon>
        <taxon>eudicotyledons</taxon>
        <taxon>Gunneridae</taxon>
        <taxon>Pentapetalae</taxon>
        <taxon>rosids</taxon>
        <taxon>malvids</taxon>
        <taxon>Sapindales</taxon>
        <taxon>Rutaceae</taxon>
        <taxon>Aurantioideae</taxon>
        <taxon>Citrus</taxon>
    </lineage>
</organism>
<protein>
    <submittedName>
        <fullName evidence="1">Cullin-1</fullName>
    </submittedName>
</protein>
<proteinExistence type="predicted"/>
<dbReference type="Proteomes" id="UP000829398">
    <property type="component" value="Chromosome 3"/>
</dbReference>
<comment type="caution">
    <text evidence="1">The sequence shown here is derived from an EMBL/GenBank/DDBJ whole genome shotgun (WGS) entry which is preliminary data.</text>
</comment>
<gene>
    <name evidence="1" type="ORF">KPL71_010218</name>
</gene>
<evidence type="ECO:0000313" key="2">
    <source>
        <dbReference type="Proteomes" id="UP000829398"/>
    </source>
</evidence>